<dbReference type="AlphaFoldDB" id="A0A1X0QIV2"/>
<dbReference type="Pfam" id="PF10598">
    <property type="entry name" value="RRM_4"/>
    <property type="match status" value="1"/>
</dbReference>
<dbReference type="GO" id="GO:0030619">
    <property type="term" value="F:U1 snRNA binding"/>
    <property type="evidence" value="ECO:0007669"/>
    <property type="project" value="TreeGrafter"/>
</dbReference>
<feature type="domain" description="RNA recognition motif spliceosomal PrP8" evidence="4">
    <location>
        <begin position="558"/>
        <end position="622"/>
    </location>
</feature>
<dbReference type="InterPro" id="IPR027652">
    <property type="entry name" value="PRP8"/>
</dbReference>
<dbReference type="GO" id="GO:0071013">
    <property type="term" value="C:catalytic step 2 spliceosome"/>
    <property type="evidence" value="ECO:0007669"/>
    <property type="project" value="TreeGrafter"/>
</dbReference>
<dbReference type="GO" id="GO:0000244">
    <property type="term" value="P:spliceosomal tri-snRNP complex assembly"/>
    <property type="evidence" value="ECO:0007669"/>
    <property type="project" value="TreeGrafter"/>
</dbReference>
<dbReference type="PANTHER" id="PTHR11140">
    <property type="entry name" value="PRE-MRNA SPLICING FACTOR PRP8"/>
    <property type="match status" value="1"/>
</dbReference>
<dbReference type="InterPro" id="IPR012592">
    <property type="entry name" value="PROCN"/>
</dbReference>
<sequence length="1072" mass="130294">MLRLPKEHLLKLIQNKCTSIEQLYLLPESVMKALRSLPMPWINNKRVSVYYNTNGAIAFINDNFKISEKKFKECFTFIESLKKSNMNQFKYPFLNELKYVEVNTNLLKIRNIKSNFQIRCNLRNKRYFTFEIPIRNRLTKNKVKINKNNKKSTNYKKGKNKVKLSKNYLLKTEMNWIEAMYAVLICAHKLLNNVLKYKNLGFMEINIDFNIVYKRKITTKERKQSRLGSSFNIIRELCKLLKYVYDTYVVYYEGKIDVTTLSFNLNSIFCNVSNLTTIYRYRFKIMKFVKKTSKRKNNVIFTDNWRVWIYMLRGYKNLLKNNLYNFIHRDRKKMTFSKINTSDPTKFDVTIKELIFKENKELIKNRNEVLKIFNCKWKNFKCCKYYNDEKYNFILDKYIKMKIEWYLSETTKKLPTNKKQRIKQLGRILRLHIHKFTPLLDLNLKYNYYISKEVLDNKLLTKLYFNTLKLFKRKVTITTVKGINLYKRVFKFIEIAIKFITEPVIYYKIDKTDLNEDLILNKVLWESLPRFDYFISKEEFNNLYKENCYIYNMNYCSNISLNIMRKFLLVMFENKITDYIISRFNSIIMYKDIEYTNKYLINGIPFITIIHYLITVVYDYYLIEEGYSIKRYFNKIIIDKNITENTLLTRYENKVDNFEIMNRELRKNSNGKRYIDLVDRWNNILIKYIIENRIDSDNEAMIYGEQMKFIKCLQGNMGSKNDKRYNLFMFYGMRKYGGLGMFSIKNLYKEKEFIPSIVNYLNYNNKDTIYDQYLNYYKIYWNVNVYYDYNVKQSYEMEFIKYNEINKNLREYTLYEILSLDKKDNEMKCLFDIPKYFNTSRSQKRGCLEVSNRKFMIFWSPLINRSNIENCFIKKVEDTEIKVHGKIKNLEKFYKTIFRNNLWFRIKKSFNHLKKLVWSDVDTNIQNVENVIDLKKTTNINNKYISLLIERIHTFFNINISKYIIDIELYDYDVLIHTSNNISYLYNKDKGMFLIESNNLIRDTLTYCNEHYKSIVVEKKDYHLINEILIEYENINEVKISLENLKFISKIKLDCRLNSNEFLTLKNKFIHE</sequence>
<gene>
    <name evidence="5" type="primary">PRP8</name>
    <name evidence="5" type="ORF">A0H76_557</name>
</gene>
<evidence type="ECO:0000259" key="1">
    <source>
        <dbReference type="Pfam" id="PF08082"/>
    </source>
</evidence>
<proteinExistence type="predicted"/>
<evidence type="ECO:0000313" key="5">
    <source>
        <dbReference type="EMBL" id="ORD99604.1"/>
    </source>
</evidence>
<dbReference type="GO" id="GO:0030620">
    <property type="term" value="F:U2 snRNA binding"/>
    <property type="evidence" value="ECO:0007669"/>
    <property type="project" value="TreeGrafter"/>
</dbReference>
<dbReference type="Pfam" id="PF08082">
    <property type="entry name" value="PRO8NT"/>
    <property type="match status" value="1"/>
</dbReference>
<name>A0A1X0QIV2_9MICR</name>
<dbReference type="InterPro" id="IPR019582">
    <property type="entry name" value="RRM_spliceosomal_PrP8"/>
</dbReference>
<organism evidence="5 6">
    <name type="scientific">Hepatospora eriocheir</name>
    <dbReference type="NCBI Taxonomy" id="1081669"/>
    <lineage>
        <taxon>Eukaryota</taxon>
        <taxon>Fungi</taxon>
        <taxon>Fungi incertae sedis</taxon>
        <taxon>Microsporidia</taxon>
        <taxon>Hepatosporidae</taxon>
        <taxon>Hepatospora</taxon>
    </lineage>
</organism>
<evidence type="ECO:0000259" key="3">
    <source>
        <dbReference type="Pfam" id="PF10596"/>
    </source>
</evidence>
<dbReference type="EMBL" id="LTAI01000153">
    <property type="protein sequence ID" value="ORD99604.1"/>
    <property type="molecule type" value="Genomic_DNA"/>
</dbReference>
<dbReference type="GO" id="GO:0017070">
    <property type="term" value="F:U6 snRNA binding"/>
    <property type="evidence" value="ECO:0007669"/>
    <property type="project" value="InterPro"/>
</dbReference>
<dbReference type="VEuPathDB" id="MicrosporidiaDB:A0H76_557"/>
<dbReference type="GO" id="GO:0097157">
    <property type="term" value="F:pre-mRNA intronic binding"/>
    <property type="evidence" value="ECO:0007669"/>
    <property type="project" value="TreeGrafter"/>
</dbReference>
<evidence type="ECO:0000313" key="6">
    <source>
        <dbReference type="Proteomes" id="UP000192501"/>
    </source>
</evidence>
<feature type="domain" description="PROCN" evidence="2">
    <location>
        <begin position="137"/>
        <end position="434"/>
    </location>
</feature>
<dbReference type="PANTHER" id="PTHR11140:SF0">
    <property type="entry name" value="PRE-MRNA-PROCESSING-SPLICING FACTOR 8"/>
    <property type="match status" value="1"/>
</dbReference>
<reference evidence="5 6" key="1">
    <citation type="journal article" date="2017" name="Environ. Microbiol.">
        <title>Decay of the glycolytic pathway and adaptation to intranuclear parasitism within Enterocytozoonidae microsporidia.</title>
        <authorList>
            <person name="Wiredu Boakye D."/>
            <person name="Jaroenlak P."/>
            <person name="Prachumwat A."/>
            <person name="Williams T.A."/>
            <person name="Bateman K.S."/>
            <person name="Itsathitphaisarn O."/>
            <person name="Sritunyalucksana K."/>
            <person name="Paszkiewicz K.H."/>
            <person name="Moore K.A."/>
            <person name="Stentiford G.D."/>
            <person name="Williams B.A."/>
        </authorList>
    </citation>
    <scope>NUCLEOTIDE SEQUENCE [LARGE SCALE GENOMIC DNA]</scope>
    <source>
        <strain evidence="6">canceri</strain>
    </source>
</reference>
<dbReference type="InterPro" id="IPR019580">
    <property type="entry name" value="Prp8_U6-snRNA-bd"/>
</dbReference>
<accession>A0A1X0QIV2</accession>
<dbReference type="GO" id="GO:0005682">
    <property type="term" value="C:U5 snRNP"/>
    <property type="evidence" value="ECO:0007669"/>
    <property type="project" value="TreeGrafter"/>
</dbReference>
<feature type="domain" description="PRO8NT" evidence="1">
    <location>
        <begin position="12"/>
        <end position="77"/>
    </location>
</feature>
<evidence type="ECO:0000259" key="2">
    <source>
        <dbReference type="Pfam" id="PF08083"/>
    </source>
</evidence>
<protein>
    <submittedName>
        <fullName evidence="5">PRP8</fullName>
    </submittedName>
</protein>
<dbReference type="GO" id="GO:0030623">
    <property type="term" value="F:U5 snRNA binding"/>
    <property type="evidence" value="ECO:0007669"/>
    <property type="project" value="TreeGrafter"/>
</dbReference>
<dbReference type="Pfam" id="PF10596">
    <property type="entry name" value="U6-snRNA_bdg"/>
    <property type="match status" value="1"/>
</dbReference>
<feature type="domain" description="Pre-mRNA-processing-splicing factor 8 U6-snRNA-binding" evidence="3">
    <location>
        <begin position="832"/>
        <end position="910"/>
    </location>
</feature>
<dbReference type="InterPro" id="IPR012591">
    <property type="entry name" value="PRO8NT"/>
</dbReference>
<dbReference type="Proteomes" id="UP000192501">
    <property type="component" value="Unassembled WGS sequence"/>
</dbReference>
<evidence type="ECO:0000259" key="4">
    <source>
        <dbReference type="Pfam" id="PF10598"/>
    </source>
</evidence>
<dbReference type="Pfam" id="PF08083">
    <property type="entry name" value="PROCN"/>
    <property type="match status" value="1"/>
</dbReference>
<comment type="caution">
    <text evidence="5">The sequence shown here is derived from an EMBL/GenBank/DDBJ whole genome shotgun (WGS) entry which is preliminary data.</text>
</comment>